<evidence type="ECO:0000313" key="10">
    <source>
        <dbReference type="Proteomes" id="UP001055804"/>
    </source>
</evidence>
<dbReference type="Gene3D" id="1.10.520.20">
    <property type="entry name" value="N-terminal domain of the delta subunit of the F1F0-ATP synthase"/>
    <property type="match status" value="1"/>
</dbReference>
<dbReference type="InterPro" id="IPR000711">
    <property type="entry name" value="ATPase_OSCP/dsu"/>
</dbReference>
<evidence type="ECO:0000256" key="3">
    <source>
        <dbReference type="ARBA" id="ARBA00022781"/>
    </source>
</evidence>
<dbReference type="Proteomes" id="UP001055804">
    <property type="component" value="Unassembled WGS sequence"/>
</dbReference>
<dbReference type="InterPro" id="IPR020781">
    <property type="entry name" value="ATPase_OSCP/d_CS"/>
</dbReference>
<dbReference type="AlphaFoldDB" id="A0A9J6PJH6"/>
<comment type="function">
    <text evidence="8">F(1)F(0) ATP synthase produces ATP from ADP in the presence of a proton or sodium gradient. F-type ATPases consist of two structural domains, F(1) containing the extramembraneous catalytic core and F(0) containing the membrane proton channel, linked together by a central stalk and a peripheral stalk. During catalysis, ATP synthesis in the catalytic domain of F(1) is coupled via a rotary mechanism of the central stalk subunits to proton translocation.</text>
</comment>
<evidence type="ECO:0000256" key="4">
    <source>
        <dbReference type="ARBA" id="ARBA00023065"/>
    </source>
</evidence>
<reference evidence="9" key="1">
    <citation type="submission" date="2022-06" db="EMBL/GenBank/DDBJ databases">
        <title>Isolation and Genomics of Futiania mangrovii gen. nov., sp. nov., a Rare and Metabolically-versatile member in the Class Alphaproteobacteria.</title>
        <authorList>
            <person name="Liu L."/>
            <person name="Huang W.-C."/>
            <person name="Pan J."/>
            <person name="Li J."/>
            <person name="Huang Y."/>
            <person name="Du H."/>
            <person name="Liu Y."/>
            <person name="Li M."/>
        </authorList>
    </citation>
    <scope>NUCLEOTIDE SEQUENCE</scope>
    <source>
        <strain evidence="9">FT118</strain>
    </source>
</reference>
<evidence type="ECO:0000256" key="2">
    <source>
        <dbReference type="ARBA" id="ARBA00022448"/>
    </source>
</evidence>
<dbReference type="NCBIfam" id="NF004402">
    <property type="entry name" value="PRK05758.2-2"/>
    <property type="match status" value="1"/>
</dbReference>
<evidence type="ECO:0000313" key="9">
    <source>
        <dbReference type="EMBL" id="MCP1336695.1"/>
    </source>
</evidence>
<accession>A0A9J6PJH6</accession>
<gene>
    <name evidence="8" type="primary">atpH</name>
    <name evidence="9" type="ORF">NJQ99_09775</name>
</gene>
<dbReference type="GO" id="GO:0005886">
    <property type="term" value="C:plasma membrane"/>
    <property type="evidence" value="ECO:0007669"/>
    <property type="project" value="UniProtKB-SubCell"/>
</dbReference>
<keyword evidence="10" id="KW-1185">Reference proteome</keyword>
<evidence type="ECO:0000256" key="6">
    <source>
        <dbReference type="ARBA" id="ARBA00023196"/>
    </source>
</evidence>
<dbReference type="PROSITE" id="PS00389">
    <property type="entry name" value="ATPASE_DELTA"/>
    <property type="match status" value="1"/>
</dbReference>
<keyword evidence="7 8" id="KW-0066">ATP synthesis</keyword>
<keyword evidence="6 8" id="KW-0139">CF(1)</keyword>
<comment type="caution">
    <text evidence="9">The sequence shown here is derived from an EMBL/GenBank/DDBJ whole genome shotgun (WGS) entry which is preliminary data.</text>
</comment>
<dbReference type="GO" id="GO:0045259">
    <property type="term" value="C:proton-transporting ATP synthase complex"/>
    <property type="evidence" value="ECO:0007669"/>
    <property type="project" value="UniProtKB-KW"/>
</dbReference>
<dbReference type="PANTHER" id="PTHR11910">
    <property type="entry name" value="ATP SYNTHASE DELTA CHAIN"/>
    <property type="match status" value="1"/>
</dbReference>
<keyword evidence="5 8" id="KW-0472">Membrane</keyword>
<protein>
    <recommendedName>
        <fullName evidence="8">ATP synthase subunit delta</fullName>
    </recommendedName>
    <alternativeName>
        <fullName evidence="8">ATP synthase F(1) sector subunit delta</fullName>
    </alternativeName>
    <alternativeName>
        <fullName evidence="8">F-type ATPase subunit delta</fullName>
        <shortName evidence="8">F-ATPase subunit delta</shortName>
    </alternativeName>
</protein>
<keyword evidence="4 8" id="KW-0406">Ion transport</keyword>
<comment type="function">
    <text evidence="8">This protein is part of the stalk that links CF(0) to CF(1). It either transmits conformational changes from CF(0) to CF(1) or is implicated in proton conduction.</text>
</comment>
<dbReference type="HAMAP" id="MF_01416">
    <property type="entry name" value="ATP_synth_delta_bact"/>
    <property type="match status" value="1"/>
</dbReference>
<evidence type="ECO:0000256" key="8">
    <source>
        <dbReference type="HAMAP-Rule" id="MF_01416"/>
    </source>
</evidence>
<keyword evidence="2 8" id="KW-0813">Transport</keyword>
<comment type="similarity">
    <text evidence="8">Belongs to the ATPase delta chain family.</text>
</comment>
<dbReference type="GO" id="GO:0046933">
    <property type="term" value="F:proton-transporting ATP synthase activity, rotational mechanism"/>
    <property type="evidence" value="ECO:0007669"/>
    <property type="project" value="UniProtKB-UniRule"/>
</dbReference>
<organism evidence="9 10">
    <name type="scientific">Futiania mangrovi</name>
    <dbReference type="NCBI Taxonomy" id="2959716"/>
    <lineage>
        <taxon>Bacteria</taxon>
        <taxon>Pseudomonadati</taxon>
        <taxon>Pseudomonadota</taxon>
        <taxon>Alphaproteobacteria</taxon>
        <taxon>Futianiales</taxon>
        <taxon>Futianiaceae</taxon>
        <taxon>Futiania</taxon>
    </lineage>
</organism>
<dbReference type="SUPFAM" id="SSF47928">
    <property type="entry name" value="N-terminal domain of the delta subunit of the F1F0-ATP synthase"/>
    <property type="match status" value="1"/>
</dbReference>
<evidence type="ECO:0000256" key="7">
    <source>
        <dbReference type="ARBA" id="ARBA00023310"/>
    </source>
</evidence>
<evidence type="ECO:0000256" key="5">
    <source>
        <dbReference type="ARBA" id="ARBA00023136"/>
    </source>
</evidence>
<comment type="subcellular location">
    <subcellularLocation>
        <location evidence="8">Cell membrane</location>
        <topology evidence="8">Peripheral membrane protein</topology>
    </subcellularLocation>
    <subcellularLocation>
        <location evidence="1">Membrane</location>
    </subcellularLocation>
</comment>
<dbReference type="Pfam" id="PF00213">
    <property type="entry name" value="OSCP"/>
    <property type="match status" value="1"/>
</dbReference>
<proteinExistence type="inferred from homology"/>
<name>A0A9J6PJH6_9PROT</name>
<dbReference type="NCBIfam" id="NF004406">
    <property type="entry name" value="PRK05758.3-2"/>
    <property type="match status" value="1"/>
</dbReference>
<dbReference type="NCBIfam" id="TIGR01145">
    <property type="entry name" value="ATP_synt_delta"/>
    <property type="match status" value="1"/>
</dbReference>
<keyword evidence="3 8" id="KW-0375">Hydrogen ion transport</keyword>
<sequence>MSDGTKEITGVGGRYATALFDLAKDDDRLDAVSGDLDALAQMLDESADLRRLVQSPVFSREDQAAGIQAIAEKAGFDDLTRRFLGLVAANRRLFALDRMIAGYRALLRAHRGEISADVVSATPLTAKQLDDLKAELKAAMGRDVQVDVSVDESLLGGLIVKVGSRMIDSSIRTKLRNLQLAMKEAR</sequence>
<dbReference type="InterPro" id="IPR026015">
    <property type="entry name" value="ATP_synth_OSCP/delta_N_sf"/>
</dbReference>
<dbReference type="RefSeq" id="WP_269332646.1">
    <property type="nucleotide sequence ID" value="NZ_JAMZFT010000002.1"/>
</dbReference>
<dbReference type="EMBL" id="JAMZFT010000002">
    <property type="protein sequence ID" value="MCP1336695.1"/>
    <property type="molecule type" value="Genomic_DNA"/>
</dbReference>
<evidence type="ECO:0000256" key="1">
    <source>
        <dbReference type="ARBA" id="ARBA00004370"/>
    </source>
</evidence>
<keyword evidence="8" id="KW-1003">Cell membrane</keyword>
<dbReference type="PRINTS" id="PR00125">
    <property type="entry name" value="ATPASEDELTA"/>
</dbReference>